<sequence length="183" mass="21801">MIHGPCGDKNMNCSCMKKGKCSKYYPKNFQEETTFYENGFTLYRRHNTSVYVRRGEHNLDNKWVVPHNLYLIKKYQAHINVEYCNKSKILKYLCKYINKGPDKAKIIFEEIKKGKDTPADTKTGEINEIKEYLDCRYICEQDALWRLLSYEIHHHTPSVERLPVHLPLMNSIVYKENIKLKKY</sequence>
<accession>A0A0A9BWL2</accession>
<evidence type="ECO:0000313" key="1">
    <source>
        <dbReference type="EMBL" id="JAD65560.1"/>
    </source>
</evidence>
<protein>
    <recommendedName>
        <fullName evidence="2">Helitron helicase-like domain-containing protein</fullName>
    </recommendedName>
</protein>
<reference evidence="1" key="1">
    <citation type="submission" date="2014-09" db="EMBL/GenBank/DDBJ databases">
        <authorList>
            <person name="Magalhaes I.L.F."/>
            <person name="Oliveira U."/>
            <person name="Santos F.R."/>
            <person name="Vidigal T.H.D.A."/>
            <person name="Brescovit A.D."/>
            <person name="Santos A.J."/>
        </authorList>
    </citation>
    <scope>NUCLEOTIDE SEQUENCE</scope>
    <source>
        <tissue evidence="1">Shoot tissue taken approximately 20 cm above the soil surface</tissue>
    </source>
</reference>
<name>A0A0A9BWL2_ARUDO</name>
<reference evidence="1" key="2">
    <citation type="journal article" date="2015" name="Data Brief">
        <title>Shoot transcriptome of the giant reed, Arundo donax.</title>
        <authorList>
            <person name="Barrero R.A."/>
            <person name="Guerrero F.D."/>
            <person name="Moolhuijzen P."/>
            <person name="Goolsby J.A."/>
            <person name="Tidwell J."/>
            <person name="Bellgard S.E."/>
            <person name="Bellgard M.I."/>
        </authorList>
    </citation>
    <scope>NUCLEOTIDE SEQUENCE</scope>
    <source>
        <tissue evidence="1">Shoot tissue taken approximately 20 cm above the soil surface</tissue>
    </source>
</reference>
<dbReference type="PANTHER" id="PTHR10492:SF90">
    <property type="entry name" value="ATP-DEPENDENT DNA HELICASE"/>
    <property type="match status" value="1"/>
</dbReference>
<evidence type="ECO:0008006" key="2">
    <source>
        <dbReference type="Google" id="ProtNLM"/>
    </source>
</evidence>
<proteinExistence type="predicted"/>
<organism evidence="1">
    <name type="scientific">Arundo donax</name>
    <name type="common">Giant reed</name>
    <name type="synonym">Donax arundinaceus</name>
    <dbReference type="NCBI Taxonomy" id="35708"/>
    <lineage>
        <taxon>Eukaryota</taxon>
        <taxon>Viridiplantae</taxon>
        <taxon>Streptophyta</taxon>
        <taxon>Embryophyta</taxon>
        <taxon>Tracheophyta</taxon>
        <taxon>Spermatophyta</taxon>
        <taxon>Magnoliopsida</taxon>
        <taxon>Liliopsida</taxon>
        <taxon>Poales</taxon>
        <taxon>Poaceae</taxon>
        <taxon>PACMAD clade</taxon>
        <taxon>Arundinoideae</taxon>
        <taxon>Arundineae</taxon>
        <taxon>Arundo</taxon>
    </lineage>
</organism>
<dbReference type="AlphaFoldDB" id="A0A0A9BWL2"/>
<dbReference type="EMBL" id="GBRH01232335">
    <property type="protein sequence ID" value="JAD65560.1"/>
    <property type="molecule type" value="Transcribed_RNA"/>
</dbReference>
<dbReference type="PANTHER" id="PTHR10492">
    <property type="match status" value="1"/>
</dbReference>